<organism evidence="2 3">
    <name type="scientific">Williamwhitmania taraxaci</name>
    <dbReference type="NCBI Taxonomy" id="1640674"/>
    <lineage>
        <taxon>Bacteria</taxon>
        <taxon>Pseudomonadati</taxon>
        <taxon>Bacteroidota</taxon>
        <taxon>Bacteroidia</taxon>
        <taxon>Bacteroidales</taxon>
        <taxon>Williamwhitmaniaceae</taxon>
        <taxon>Williamwhitmania</taxon>
    </lineage>
</organism>
<evidence type="ECO:0000313" key="3">
    <source>
        <dbReference type="Proteomes" id="UP000199452"/>
    </source>
</evidence>
<dbReference type="OrthoDB" id="1151358at2"/>
<feature type="transmembrane region" description="Helical" evidence="1">
    <location>
        <begin position="120"/>
        <end position="137"/>
    </location>
</feature>
<evidence type="ECO:0000256" key="1">
    <source>
        <dbReference type="SAM" id="Phobius"/>
    </source>
</evidence>
<feature type="transmembrane region" description="Helical" evidence="1">
    <location>
        <begin position="17"/>
        <end position="39"/>
    </location>
</feature>
<dbReference type="EMBL" id="FMYP01000022">
    <property type="protein sequence ID" value="SDC24547.1"/>
    <property type="molecule type" value="Genomic_DNA"/>
</dbReference>
<sequence length="171" mass="19205">MITTKQTSKEYFREGKIVFYALAVSQLFFGLIAFLLVYSKTIAPPEPALQNSILIIVTLFAAGGFVGSNFVFNRKLKALKTKLELKERMADYRSALMIRYALLEAPVMLAIILYFLTCDILFLGLAALIVAYFLTLTPTRERAIKDLELSNKEQEQINDPNAVIAEISTIV</sequence>
<protein>
    <submittedName>
        <fullName evidence="2">Uncharacterized protein</fullName>
    </submittedName>
</protein>
<feature type="transmembrane region" description="Helical" evidence="1">
    <location>
        <begin position="92"/>
        <end position="114"/>
    </location>
</feature>
<feature type="transmembrane region" description="Helical" evidence="1">
    <location>
        <begin position="51"/>
        <end position="72"/>
    </location>
</feature>
<gene>
    <name evidence="2" type="ORF">SAMN05216323_102243</name>
</gene>
<reference evidence="2 3" key="1">
    <citation type="submission" date="2016-09" db="EMBL/GenBank/DDBJ databases">
        <authorList>
            <person name="Capua I."/>
            <person name="De Benedictis P."/>
            <person name="Joannis T."/>
            <person name="Lombin L.H."/>
            <person name="Cattoli G."/>
        </authorList>
    </citation>
    <scope>NUCLEOTIDE SEQUENCE [LARGE SCALE GENOMIC DNA]</scope>
    <source>
        <strain evidence="2 3">A7P-90m</strain>
    </source>
</reference>
<keyword evidence="1" id="KW-0812">Transmembrane</keyword>
<dbReference type="Proteomes" id="UP000199452">
    <property type="component" value="Unassembled WGS sequence"/>
</dbReference>
<evidence type="ECO:0000313" key="2">
    <source>
        <dbReference type="EMBL" id="SDC24547.1"/>
    </source>
</evidence>
<keyword evidence="1" id="KW-1133">Transmembrane helix</keyword>
<name>A0A1G6K0S0_9BACT</name>
<keyword evidence="1" id="KW-0472">Membrane</keyword>
<keyword evidence="3" id="KW-1185">Reference proteome</keyword>
<dbReference type="RefSeq" id="WP_092437567.1">
    <property type="nucleotide sequence ID" value="NZ_FMYP01000022.1"/>
</dbReference>
<dbReference type="AlphaFoldDB" id="A0A1G6K0S0"/>
<proteinExistence type="predicted"/>
<accession>A0A1G6K0S0</accession>